<dbReference type="GO" id="GO:0006895">
    <property type="term" value="P:Golgi to endosome transport"/>
    <property type="evidence" value="ECO:0007669"/>
    <property type="project" value="TreeGrafter"/>
</dbReference>
<dbReference type="InterPro" id="IPR019185">
    <property type="entry name" value="Integral_membrane_SYS1-rel"/>
</dbReference>
<keyword evidence="12" id="KW-1185">Reference proteome</keyword>
<comment type="subcellular location">
    <subcellularLocation>
        <location evidence="1">Golgi apparatus membrane</location>
        <topology evidence="1">Multi-pass membrane protein</topology>
    </subcellularLocation>
</comment>
<keyword evidence="5" id="KW-0653">Protein transport</keyword>
<gene>
    <name evidence="11" type="ORF">INT45_007618</name>
</gene>
<dbReference type="Pfam" id="PF09801">
    <property type="entry name" value="SYS1"/>
    <property type="match status" value="1"/>
</dbReference>
<keyword evidence="3" id="KW-0813">Transport</keyword>
<evidence type="ECO:0000256" key="5">
    <source>
        <dbReference type="ARBA" id="ARBA00022927"/>
    </source>
</evidence>
<name>A0A8H7RXC2_9FUNG</name>
<reference evidence="11 12" key="1">
    <citation type="submission" date="2020-12" db="EMBL/GenBank/DDBJ databases">
        <title>Metabolic potential, ecology and presence of endohyphal bacteria is reflected in genomic diversity of Mucoromycotina.</title>
        <authorList>
            <person name="Muszewska A."/>
            <person name="Okrasinska A."/>
            <person name="Steczkiewicz K."/>
            <person name="Drgas O."/>
            <person name="Orlowska M."/>
            <person name="Perlinska-Lenart U."/>
            <person name="Aleksandrzak-Piekarczyk T."/>
            <person name="Szatraj K."/>
            <person name="Zielenkiewicz U."/>
            <person name="Pilsyk S."/>
            <person name="Malc E."/>
            <person name="Mieczkowski P."/>
            <person name="Kruszewska J.S."/>
            <person name="Biernat P."/>
            <person name="Pawlowska J."/>
        </authorList>
    </citation>
    <scope>NUCLEOTIDE SEQUENCE [LARGE SCALE GENOMIC DNA]</scope>
    <source>
        <strain evidence="11 12">CBS 142.35</strain>
    </source>
</reference>
<keyword evidence="6 10" id="KW-1133">Transmembrane helix</keyword>
<proteinExistence type="inferred from homology"/>
<dbReference type="PANTHER" id="PTHR12952">
    <property type="entry name" value="SYS1"/>
    <property type="match status" value="1"/>
</dbReference>
<keyword evidence="4 10" id="KW-0812">Transmembrane</keyword>
<protein>
    <recommendedName>
        <fullName evidence="13">Integral membrane protein</fullName>
    </recommendedName>
</protein>
<dbReference type="Proteomes" id="UP000646827">
    <property type="component" value="Unassembled WGS sequence"/>
</dbReference>
<keyword evidence="8 10" id="KW-0472">Membrane</keyword>
<feature type="region of interest" description="Disordered" evidence="9">
    <location>
        <begin position="150"/>
        <end position="179"/>
    </location>
</feature>
<dbReference type="AlphaFoldDB" id="A0A8H7RXC2"/>
<dbReference type="OrthoDB" id="542931at2759"/>
<evidence type="ECO:0000256" key="3">
    <source>
        <dbReference type="ARBA" id="ARBA00022448"/>
    </source>
</evidence>
<comment type="caution">
    <text evidence="11">The sequence shown here is derived from an EMBL/GenBank/DDBJ whole genome shotgun (WGS) entry which is preliminary data.</text>
</comment>
<evidence type="ECO:0000256" key="10">
    <source>
        <dbReference type="SAM" id="Phobius"/>
    </source>
</evidence>
<evidence type="ECO:0000256" key="4">
    <source>
        <dbReference type="ARBA" id="ARBA00022692"/>
    </source>
</evidence>
<feature type="transmembrane region" description="Helical" evidence="10">
    <location>
        <begin position="91"/>
        <end position="109"/>
    </location>
</feature>
<feature type="compositionally biased region" description="Basic and acidic residues" evidence="9">
    <location>
        <begin position="201"/>
        <end position="215"/>
    </location>
</feature>
<feature type="compositionally biased region" description="Low complexity" evidence="9">
    <location>
        <begin position="155"/>
        <end position="164"/>
    </location>
</feature>
<feature type="compositionally biased region" description="Low complexity" evidence="9">
    <location>
        <begin position="247"/>
        <end position="258"/>
    </location>
</feature>
<dbReference type="EMBL" id="JAEPRB010000205">
    <property type="protein sequence ID" value="KAG2218891.1"/>
    <property type="molecule type" value="Genomic_DNA"/>
</dbReference>
<evidence type="ECO:0000256" key="2">
    <source>
        <dbReference type="ARBA" id="ARBA00008160"/>
    </source>
</evidence>
<feature type="region of interest" description="Disordered" evidence="9">
    <location>
        <begin position="195"/>
        <end position="280"/>
    </location>
</feature>
<evidence type="ECO:0000256" key="8">
    <source>
        <dbReference type="ARBA" id="ARBA00023136"/>
    </source>
</evidence>
<feature type="transmembrane region" description="Helical" evidence="10">
    <location>
        <begin position="121"/>
        <end position="139"/>
    </location>
</feature>
<dbReference type="GO" id="GO:0000139">
    <property type="term" value="C:Golgi membrane"/>
    <property type="evidence" value="ECO:0007669"/>
    <property type="project" value="UniProtKB-SubCell"/>
</dbReference>
<evidence type="ECO:0000256" key="9">
    <source>
        <dbReference type="SAM" id="MobiDB-lite"/>
    </source>
</evidence>
<dbReference type="GO" id="GO:0005829">
    <property type="term" value="C:cytosol"/>
    <property type="evidence" value="ECO:0007669"/>
    <property type="project" value="GOC"/>
</dbReference>
<evidence type="ECO:0000256" key="7">
    <source>
        <dbReference type="ARBA" id="ARBA00023034"/>
    </source>
</evidence>
<comment type="similarity">
    <text evidence="2">Belongs to the SYS1 family.</text>
</comment>
<dbReference type="GO" id="GO:0005802">
    <property type="term" value="C:trans-Golgi network"/>
    <property type="evidence" value="ECO:0007669"/>
    <property type="project" value="TreeGrafter"/>
</dbReference>
<evidence type="ECO:0000256" key="1">
    <source>
        <dbReference type="ARBA" id="ARBA00004653"/>
    </source>
</evidence>
<feature type="compositionally biased region" description="Basic and acidic residues" evidence="9">
    <location>
        <begin position="261"/>
        <end position="280"/>
    </location>
</feature>
<evidence type="ECO:0000256" key="6">
    <source>
        <dbReference type="ARBA" id="ARBA00022989"/>
    </source>
</evidence>
<evidence type="ECO:0000313" key="12">
    <source>
        <dbReference type="Proteomes" id="UP000646827"/>
    </source>
</evidence>
<dbReference type="GO" id="GO:0043001">
    <property type="term" value="P:Golgi to plasma membrane protein transport"/>
    <property type="evidence" value="ECO:0007669"/>
    <property type="project" value="TreeGrafter"/>
</dbReference>
<evidence type="ECO:0000313" key="11">
    <source>
        <dbReference type="EMBL" id="KAG2218891.1"/>
    </source>
</evidence>
<feature type="transmembrane region" description="Helical" evidence="10">
    <location>
        <begin position="62"/>
        <end position="84"/>
    </location>
</feature>
<feature type="transmembrane region" description="Helical" evidence="10">
    <location>
        <begin position="21"/>
        <end position="42"/>
    </location>
</feature>
<keyword evidence="7" id="KW-0333">Golgi apparatus</keyword>
<sequence>MAQSSFRATGWDPLLIIAQIISLQSVYYIVISLLLLIALALTGTELSLDAILDDGEIRTDTVFGWTLGLVWLVNAVMTIPILVFLVQRAKLVLDFVLTLHFFHIVFVWIHTSQFPTCGAWWILQVINAIIMTLGGEWACMRREMEPIMVSKKDTQQQQQQEVSSGAGGAGSSSSASSTEIQEVLEDNNTDWIHVGKKQKRKVSDPRGDEAHYLKENDEEQEQDAPLTRAVGKAKKVILQGAQRAARSSSISTKTTTNNKGKRYENIPLHDVDQHQESRPM</sequence>
<dbReference type="GO" id="GO:0034067">
    <property type="term" value="P:protein localization to Golgi apparatus"/>
    <property type="evidence" value="ECO:0007669"/>
    <property type="project" value="TreeGrafter"/>
</dbReference>
<accession>A0A8H7RXC2</accession>
<dbReference type="PANTHER" id="PTHR12952:SF0">
    <property type="entry name" value="PROTEIN SYS1 HOMOLOG"/>
    <property type="match status" value="1"/>
</dbReference>
<organism evidence="11 12">
    <name type="scientific">Circinella minor</name>
    <dbReference type="NCBI Taxonomy" id="1195481"/>
    <lineage>
        <taxon>Eukaryota</taxon>
        <taxon>Fungi</taxon>
        <taxon>Fungi incertae sedis</taxon>
        <taxon>Mucoromycota</taxon>
        <taxon>Mucoromycotina</taxon>
        <taxon>Mucoromycetes</taxon>
        <taxon>Mucorales</taxon>
        <taxon>Lichtheimiaceae</taxon>
        <taxon>Circinella</taxon>
    </lineage>
</organism>
<evidence type="ECO:0008006" key="13">
    <source>
        <dbReference type="Google" id="ProtNLM"/>
    </source>
</evidence>